<dbReference type="EMBL" id="CM000851">
    <property type="protein sequence ID" value="KRG98250.1"/>
    <property type="molecule type" value="Genomic_DNA"/>
</dbReference>
<dbReference type="InParanoid" id="A0A0R0F7B9"/>
<accession>A0A0R0F7B9</accession>
<evidence type="ECO:0000313" key="3">
    <source>
        <dbReference type="Proteomes" id="UP000008827"/>
    </source>
</evidence>
<reference evidence="2" key="2">
    <citation type="submission" date="2018-02" db="UniProtKB">
        <authorList>
            <consortium name="EnsemblPlants"/>
        </authorList>
    </citation>
    <scope>IDENTIFICATION</scope>
    <source>
        <strain evidence="2">Williams 82</strain>
    </source>
</reference>
<name>A0A0R0F7B9_SOYBN</name>
<organism evidence="1">
    <name type="scientific">Glycine max</name>
    <name type="common">Soybean</name>
    <name type="synonym">Glycine hispida</name>
    <dbReference type="NCBI Taxonomy" id="3847"/>
    <lineage>
        <taxon>Eukaryota</taxon>
        <taxon>Viridiplantae</taxon>
        <taxon>Streptophyta</taxon>
        <taxon>Embryophyta</taxon>
        <taxon>Tracheophyta</taxon>
        <taxon>Spermatophyta</taxon>
        <taxon>Magnoliopsida</taxon>
        <taxon>eudicotyledons</taxon>
        <taxon>Gunneridae</taxon>
        <taxon>Pentapetalae</taxon>
        <taxon>rosids</taxon>
        <taxon>fabids</taxon>
        <taxon>Fabales</taxon>
        <taxon>Fabaceae</taxon>
        <taxon>Papilionoideae</taxon>
        <taxon>50 kb inversion clade</taxon>
        <taxon>NPAAA clade</taxon>
        <taxon>indigoferoid/millettioid clade</taxon>
        <taxon>Phaseoleae</taxon>
        <taxon>Glycine</taxon>
        <taxon>Glycine subgen. Soja</taxon>
    </lineage>
</organism>
<reference evidence="1" key="3">
    <citation type="submission" date="2018-07" db="EMBL/GenBank/DDBJ databases">
        <title>WGS assembly of Glycine max.</title>
        <authorList>
            <person name="Schmutz J."/>
            <person name="Cannon S."/>
            <person name="Schlueter J."/>
            <person name="Ma J."/>
            <person name="Mitros T."/>
            <person name="Nelson W."/>
            <person name="Hyten D."/>
            <person name="Song Q."/>
            <person name="Thelen J."/>
            <person name="Cheng J."/>
            <person name="Xu D."/>
            <person name="Hellsten U."/>
            <person name="May G."/>
            <person name="Yu Y."/>
            <person name="Sakurai T."/>
            <person name="Umezawa T."/>
            <person name="Bhattacharyya M."/>
            <person name="Sandhu D."/>
            <person name="Valliyodan B."/>
            <person name="Lindquist E."/>
            <person name="Peto M."/>
            <person name="Grant D."/>
            <person name="Shu S."/>
            <person name="Goodstein D."/>
            <person name="Barry K."/>
            <person name="Futrell-Griggs M."/>
            <person name="Abernathy B."/>
            <person name="Du J."/>
            <person name="Tian Z."/>
            <person name="Zhu L."/>
            <person name="Gill N."/>
            <person name="Joshi T."/>
            <person name="Libault M."/>
            <person name="Sethuraman A."/>
            <person name="Zhang X."/>
            <person name="Shinozaki K."/>
            <person name="Nguyen H."/>
            <person name="Wing R."/>
            <person name="Cregan P."/>
            <person name="Specht J."/>
            <person name="Grimwood J."/>
            <person name="Rokhsar D."/>
            <person name="Stacey G."/>
            <person name="Shoemaker R."/>
            <person name="Jackson S."/>
        </authorList>
    </citation>
    <scope>NUCLEOTIDE SEQUENCE</scope>
    <source>
        <tissue evidence="1">Callus</tissue>
    </source>
</reference>
<dbReference type="AlphaFoldDB" id="A0A0R0F7B9"/>
<sequence>MSVSLGCFSTYIGVQSLIYAELFPVILAMESSLERNWRKVWFECDSILVMEAFKNPSLVPWRLRRNSCANLLVNHRTHSRISFFWWDNVPFFVRTKYLRNRHTLPTYIGFLDFVHGFWSSLVPHLVR</sequence>
<evidence type="ECO:0008006" key="4">
    <source>
        <dbReference type="Google" id="ProtNLM"/>
    </source>
</evidence>
<gene>
    <name evidence="1" type="ORF">GLYMA_18G060100</name>
</gene>
<evidence type="ECO:0000313" key="2">
    <source>
        <dbReference type="EnsemblPlants" id="KRG98250"/>
    </source>
</evidence>
<protein>
    <recommendedName>
        <fullName evidence="4">RNase H type-1 domain-containing protein</fullName>
    </recommendedName>
</protein>
<dbReference type="Proteomes" id="UP000008827">
    <property type="component" value="Chromosome 18"/>
</dbReference>
<evidence type="ECO:0000313" key="1">
    <source>
        <dbReference type="EMBL" id="KRG98250.1"/>
    </source>
</evidence>
<dbReference type="EnsemblPlants" id="KRG98250">
    <property type="protein sequence ID" value="KRG98250"/>
    <property type="gene ID" value="GLYMA_18G060100"/>
</dbReference>
<dbReference type="Gramene" id="KRG98250">
    <property type="protein sequence ID" value="KRG98250"/>
    <property type="gene ID" value="GLYMA_18G060100"/>
</dbReference>
<reference evidence="1 2" key="1">
    <citation type="journal article" date="2010" name="Nature">
        <title>Genome sequence of the palaeopolyploid soybean.</title>
        <authorList>
            <person name="Schmutz J."/>
            <person name="Cannon S.B."/>
            <person name="Schlueter J."/>
            <person name="Ma J."/>
            <person name="Mitros T."/>
            <person name="Nelson W."/>
            <person name="Hyten D.L."/>
            <person name="Song Q."/>
            <person name="Thelen J.J."/>
            <person name="Cheng J."/>
            <person name="Xu D."/>
            <person name="Hellsten U."/>
            <person name="May G.D."/>
            <person name="Yu Y."/>
            <person name="Sakurai T."/>
            <person name="Umezawa T."/>
            <person name="Bhattacharyya M.K."/>
            <person name="Sandhu D."/>
            <person name="Valliyodan B."/>
            <person name="Lindquist E."/>
            <person name="Peto M."/>
            <person name="Grant D."/>
            <person name="Shu S."/>
            <person name="Goodstein D."/>
            <person name="Barry K."/>
            <person name="Futrell-Griggs M."/>
            <person name="Abernathy B."/>
            <person name="Du J."/>
            <person name="Tian Z."/>
            <person name="Zhu L."/>
            <person name="Gill N."/>
            <person name="Joshi T."/>
            <person name="Libault M."/>
            <person name="Sethuraman A."/>
            <person name="Zhang X.-C."/>
            <person name="Shinozaki K."/>
            <person name="Nguyen H.T."/>
            <person name="Wing R.A."/>
            <person name="Cregan P."/>
            <person name="Specht J."/>
            <person name="Grimwood J."/>
            <person name="Rokhsar D."/>
            <person name="Stacey G."/>
            <person name="Shoemaker R.C."/>
            <person name="Jackson S.A."/>
        </authorList>
    </citation>
    <scope>NUCLEOTIDE SEQUENCE</scope>
    <source>
        <strain evidence="2">cv. Williams 82</strain>
        <tissue evidence="1">Callus</tissue>
    </source>
</reference>
<proteinExistence type="predicted"/>
<keyword evidence="3" id="KW-1185">Reference proteome</keyword>